<evidence type="ECO:0000313" key="2">
    <source>
        <dbReference type="Proteomes" id="UP000236291"/>
    </source>
</evidence>
<dbReference type="EMBL" id="ASHM01114011">
    <property type="protein sequence ID" value="PNX70509.1"/>
    <property type="molecule type" value="Genomic_DNA"/>
</dbReference>
<gene>
    <name evidence="1" type="ORF">L195_g057464</name>
</gene>
<dbReference type="PANTHER" id="PTHR48462:SF1">
    <property type="entry name" value="PROTEIN, PUTATIVE-RELATED"/>
    <property type="match status" value="1"/>
</dbReference>
<evidence type="ECO:0000313" key="1">
    <source>
        <dbReference type="EMBL" id="PNX70509.1"/>
    </source>
</evidence>
<dbReference type="AlphaFoldDB" id="A0A2K3KW43"/>
<dbReference type="Proteomes" id="UP000236291">
    <property type="component" value="Unassembled WGS sequence"/>
</dbReference>
<organism evidence="1 2">
    <name type="scientific">Trifolium pratense</name>
    <name type="common">Red clover</name>
    <dbReference type="NCBI Taxonomy" id="57577"/>
    <lineage>
        <taxon>Eukaryota</taxon>
        <taxon>Viridiplantae</taxon>
        <taxon>Streptophyta</taxon>
        <taxon>Embryophyta</taxon>
        <taxon>Tracheophyta</taxon>
        <taxon>Spermatophyta</taxon>
        <taxon>Magnoliopsida</taxon>
        <taxon>eudicotyledons</taxon>
        <taxon>Gunneridae</taxon>
        <taxon>Pentapetalae</taxon>
        <taxon>rosids</taxon>
        <taxon>fabids</taxon>
        <taxon>Fabales</taxon>
        <taxon>Fabaceae</taxon>
        <taxon>Papilionoideae</taxon>
        <taxon>50 kb inversion clade</taxon>
        <taxon>NPAAA clade</taxon>
        <taxon>Hologalegina</taxon>
        <taxon>IRL clade</taxon>
        <taxon>Trifolieae</taxon>
        <taxon>Trifolium</taxon>
    </lineage>
</organism>
<proteinExistence type="predicted"/>
<reference evidence="1 2" key="2">
    <citation type="journal article" date="2017" name="Front. Plant Sci.">
        <title>Gene Classification and Mining of Molecular Markers Useful in Red Clover (Trifolium pratense) Breeding.</title>
        <authorList>
            <person name="Istvanek J."/>
            <person name="Dluhosova J."/>
            <person name="Dluhos P."/>
            <person name="Patkova L."/>
            <person name="Nedelnik J."/>
            <person name="Repkova J."/>
        </authorList>
    </citation>
    <scope>NUCLEOTIDE SEQUENCE [LARGE SCALE GENOMIC DNA]</scope>
    <source>
        <strain evidence="2">cv. Tatra</strain>
        <tissue evidence="1">Young leaves</tissue>
    </source>
</reference>
<feature type="non-terminal residue" evidence="1">
    <location>
        <position position="212"/>
    </location>
</feature>
<protein>
    <submittedName>
        <fullName evidence="1">Auxilin-like protein</fullName>
    </submittedName>
</protein>
<sequence>MGIVKLFFDLRTCQPIYMEEAAVLFDKELRVVVENIVVGGDPFFGDLQWRIASLPIKGLGLCSAVEATSYAFVASRTQSWILQDHILRDSGVCGMDLDFDKALDGLRDLIPTFDFSNFASKDTVPPKAQHVLASVLFGKIVQDVEVGFNMTTREKAVFRCLKAAHAQYFLLAIPIDGLGQHMSMIDYRTILRYRLMIPLFPKDGVCPVCRKV</sequence>
<name>A0A2K3KW43_TRIPR</name>
<accession>A0A2K3KW43</accession>
<dbReference type="PANTHER" id="PTHR48462">
    <property type="entry name" value="PROTEIN, PUTATIVE-RELATED"/>
    <property type="match status" value="1"/>
</dbReference>
<reference evidence="1 2" key="1">
    <citation type="journal article" date="2014" name="Am. J. Bot.">
        <title>Genome assembly and annotation for red clover (Trifolium pratense; Fabaceae).</title>
        <authorList>
            <person name="Istvanek J."/>
            <person name="Jaros M."/>
            <person name="Krenek A."/>
            <person name="Repkova J."/>
        </authorList>
    </citation>
    <scope>NUCLEOTIDE SEQUENCE [LARGE SCALE GENOMIC DNA]</scope>
    <source>
        <strain evidence="2">cv. Tatra</strain>
        <tissue evidence="1">Young leaves</tissue>
    </source>
</reference>
<comment type="caution">
    <text evidence="1">The sequence shown here is derived from an EMBL/GenBank/DDBJ whole genome shotgun (WGS) entry which is preliminary data.</text>
</comment>